<keyword evidence="1 5" id="KW-0728">SH3 domain</keyword>
<dbReference type="SMART" id="SM00248">
    <property type="entry name" value="ANK"/>
    <property type="match status" value="7"/>
</dbReference>
<feature type="region of interest" description="Disordered" evidence="6">
    <location>
        <begin position="535"/>
        <end position="607"/>
    </location>
</feature>
<dbReference type="InterPro" id="IPR002110">
    <property type="entry name" value="Ankyrin_rpt"/>
</dbReference>
<dbReference type="PROSITE" id="PS50297">
    <property type="entry name" value="ANK_REP_REGION"/>
    <property type="match status" value="5"/>
</dbReference>
<dbReference type="SMART" id="SM00454">
    <property type="entry name" value="SAM"/>
    <property type="match status" value="2"/>
</dbReference>
<keyword evidence="10" id="KW-1185">Reference proteome</keyword>
<feature type="domain" description="SH3" evidence="7">
    <location>
        <begin position="278"/>
        <end position="342"/>
    </location>
</feature>
<feature type="repeat" description="ANK" evidence="4">
    <location>
        <begin position="182"/>
        <end position="214"/>
    </location>
</feature>
<evidence type="ECO:0000256" key="6">
    <source>
        <dbReference type="SAM" id="MobiDB-lite"/>
    </source>
</evidence>
<gene>
    <name evidence="9" type="ORF">pdam_00012707</name>
</gene>
<protein>
    <recommendedName>
        <fullName evidence="11">Caskin-1</fullName>
    </recommendedName>
</protein>
<proteinExistence type="predicted"/>
<evidence type="ECO:0000256" key="1">
    <source>
        <dbReference type="ARBA" id="ARBA00022443"/>
    </source>
</evidence>
<evidence type="ECO:0000313" key="10">
    <source>
        <dbReference type="Proteomes" id="UP000275408"/>
    </source>
</evidence>
<feature type="compositionally biased region" description="Basic and acidic residues" evidence="6">
    <location>
        <begin position="1229"/>
        <end position="1239"/>
    </location>
</feature>
<dbReference type="SUPFAM" id="SSF48403">
    <property type="entry name" value="Ankyrin repeat"/>
    <property type="match status" value="1"/>
</dbReference>
<feature type="region of interest" description="Disordered" evidence="6">
    <location>
        <begin position="471"/>
        <end position="520"/>
    </location>
</feature>
<evidence type="ECO:0000256" key="5">
    <source>
        <dbReference type="PROSITE-ProRule" id="PRU00192"/>
    </source>
</evidence>
<dbReference type="Gene3D" id="1.10.150.50">
    <property type="entry name" value="Transcription Factor, Ets-1"/>
    <property type="match status" value="2"/>
</dbReference>
<keyword evidence="2" id="KW-0677">Repeat</keyword>
<feature type="region of interest" description="Disordered" evidence="6">
    <location>
        <begin position="373"/>
        <end position="402"/>
    </location>
</feature>
<evidence type="ECO:0000259" key="8">
    <source>
        <dbReference type="PROSITE" id="PS50105"/>
    </source>
</evidence>
<evidence type="ECO:0000313" key="9">
    <source>
        <dbReference type="EMBL" id="RMX54945.1"/>
    </source>
</evidence>
<feature type="region of interest" description="Disordered" evidence="6">
    <location>
        <begin position="710"/>
        <end position="742"/>
    </location>
</feature>
<dbReference type="PANTHER" id="PTHR24174">
    <property type="entry name" value="ANKYRIN REPEAT AND STERILE ALPHA MOTIF DOMAIN-CONTAINING PROTEIN 1"/>
    <property type="match status" value="1"/>
</dbReference>
<feature type="compositionally biased region" description="Polar residues" evidence="6">
    <location>
        <begin position="1183"/>
        <end position="1202"/>
    </location>
</feature>
<dbReference type="STRING" id="46731.A0A3M6UMS5"/>
<feature type="repeat" description="ANK" evidence="4">
    <location>
        <begin position="112"/>
        <end position="144"/>
    </location>
</feature>
<keyword evidence="3 4" id="KW-0040">ANK repeat</keyword>
<dbReference type="Proteomes" id="UP000275408">
    <property type="component" value="Unassembled WGS sequence"/>
</dbReference>
<dbReference type="InterPro" id="IPR036028">
    <property type="entry name" value="SH3-like_dom_sf"/>
</dbReference>
<accession>A0A3M6UMS5</accession>
<feature type="repeat" description="ANK" evidence="4">
    <location>
        <begin position="79"/>
        <end position="111"/>
    </location>
</feature>
<feature type="repeat" description="ANK" evidence="4">
    <location>
        <begin position="214"/>
        <end position="246"/>
    </location>
</feature>
<evidence type="ECO:0000256" key="2">
    <source>
        <dbReference type="ARBA" id="ARBA00022737"/>
    </source>
</evidence>
<dbReference type="Gene3D" id="2.30.30.40">
    <property type="entry name" value="SH3 Domains"/>
    <property type="match status" value="1"/>
</dbReference>
<evidence type="ECO:0000256" key="4">
    <source>
        <dbReference type="PROSITE-ProRule" id="PRU00023"/>
    </source>
</evidence>
<sequence length="1373" mass="149569">MAKDQELLQAVKANDLNAFRKIAAKIKAAKSKKGGKKYSVNIQDEEGFTPTHHACLIGSSEIVIALIELECDVNAKDKKGMTPLHLAAWSGKVEVARLLLEAGAEVNSCSQNGDTPLILACQHGNSDVADVLLDRNCSTMTVNNNGEAALDLACRFGHVHVVELLLNTKEVRSALATGAVRKTDPPLHAASKTGHVEIVRMLLEADADINQVTSNGSCLHEAALYGKTDVVNMLLDWGINADIRNDEGHTALDMVNLFTSSKASTAIKKLLKDAASADSTVYAKAVRDHFNVMDSTALPFKTGETIIVLEQNQNDRWKGKIKSGDRENIGYFPANFVRITALRRGSNAKKSPNRKEAGVVPTGSYDMIALPSVPPSPGFQRNSPRLKSFGKKDHRSRGDQDVESDKVLVEPILPFKGVKAQKGSVKMAADPGLQYVEVAVDKPPSSPPQAFIAGNKLNNKTNYAEVRLPSSNGLVEEVNESDEAPQLPDKENKTASTANEMEDIWVRNTSTPPPSLPPKIRELAKGAAPIAACDSIEPGAKSGRPPASLPHPAGQSRAEGPHHASGTGLDTGQPARRVATPELSRKGYEDMSLTPASGGRATPPSEDIWKLQPHDIREHPPKQGLAYENVQLTHRAKPPCDMQSMLICDVDQPVGVGVGADGYVVVNGPSSQTTNSKGYENVASNAPKPVGPEYANISNKVAYLAMTGGMSADSTSTRTSKQAPDDDNEDSDNDEGKDGMDYELMNSRPVPVNHQYVNIDRQGDVGSPAQATGHLQLKMRDYNALFDWLEKFKLTIYIDNFVKGGFDMTSVHGITAEDLTAINVNKTGHRKRIMSESAKLEETTVFPKEKPEDIMTWLRLIGLEQYIPEFMDGGFDDMDFLQDMTVEDLVAIGVKRPGHQRKIWMAVNALKHGDENENMLESVEEELRPQDRKGYLETCLDGEDSGVSTDDVEASEMSTEENPGNSSPSSLATRENTIEEPFVKDSLSAESEIPAISAVQPVVKEEKEIVDAERDQQRTPVPDEPCSNADLSQLKGKDSVENEVDSLSLHVQNVISFPDSDDDEPPPRPPPPMEDIDLCLPTADLNQHEFELNGPSRSVKDLVSKGNSRARSFPLDPIFQRPKKPAPPPVKPKIAKKPPPPKVLPKPRKAASFTAGYGDKSSGEESMGDRSPTKPTSPEPRRSSTGSSPYNWPTPPCTRQTEGGNGSVRSCGSSNSSHSSVDSLIEEIEERKKGFEKPGRKISAAERLNTSHECTDGARESQADAARGKQQLPKRWEPVSLFHTGWICHGYHVDSNLNEQIKQILRNRSGEDLSKPPISESSESSLTMQHVDIKTESSNTKTNTKEQELAEDLMKDINSMLSDFSSELDSMFD</sequence>
<dbReference type="PANTHER" id="PTHR24174:SF16">
    <property type="entry name" value="CASKIN-2"/>
    <property type="match status" value="1"/>
</dbReference>
<feature type="compositionally biased region" description="Low complexity" evidence="6">
    <location>
        <begin position="1207"/>
        <end position="1223"/>
    </location>
</feature>
<evidence type="ECO:0000259" key="7">
    <source>
        <dbReference type="PROSITE" id="PS50002"/>
    </source>
</evidence>
<dbReference type="InterPro" id="IPR013761">
    <property type="entry name" value="SAM/pointed_sf"/>
</dbReference>
<dbReference type="PROSITE" id="PS50105">
    <property type="entry name" value="SAM_DOMAIN"/>
    <property type="match status" value="2"/>
</dbReference>
<feature type="compositionally biased region" description="Polar residues" evidence="6">
    <location>
        <begin position="956"/>
        <end position="973"/>
    </location>
</feature>
<feature type="compositionally biased region" description="Basic and acidic residues" evidence="6">
    <location>
        <begin position="1249"/>
        <end position="1262"/>
    </location>
</feature>
<dbReference type="Pfam" id="PF12796">
    <property type="entry name" value="Ank_2"/>
    <property type="match status" value="2"/>
</dbReference>
<feature type="compositionally biased region" description="Pro residues" evidence="6">
    <location>
        <begin position="1125"/>
        <end position="1144"/>
    </location>
</feature>
<feature type="compositionally biased region" description="Acidic residues" evidence="6">
    <location>
        <begin position="940"/>
        <end position="954"/>
    </location>
</feature>
<dbReference type="Gene3D" id="1.25.40.20">
    <property type="entry name" value="Ankyrin repeat-containing domain"/>
    <property type="match status" value="3"/>
</dbReference>
<dbReference type="InterPro" id="IPR036770">
    <property type="entry name" value="Ankyrin_rpt-contain_sf"/>
</dbReference>
<feature type="region of interest" description="Disordered" evidence="6">
    <location>
        <begin position="937"/>
        <end position="973"/>
    </location>
</feature>
<dbReference type="InterPro" id="IPR001452">
    <property type="entry name" value="SH3_domain"/>
</dbReference>
<comment type="caution">
    <text evidence="9">The sequence shown here is derived from an EMBL/GenBank/DDBJ whole genome shotgun (WGS) entry which is preliminary data.</text>
</comment>
<feature type="compositionally biased region" description="Basic and acidic residues" evidence="6">
    <location>
        <begin position="1161"/>
        <end position="1172"/>
    </location>
</feature>
<feature type="domain" description="SAM" evidence="8">
    <location>
        <begin position="849"/>
        <end position="913"/>
    </location>
</feature>
<dbReference type="PROSITE" id="PS50088">
    <property type="entry name" value="ANK_REPEAT"/>
    <property type="match status" value="5"/>
</dbReference>
<evidence type="ECO:0000256" key="3">
    <source>
        <dbReference type="ARBA" id="ARBA00023043"/>
    </source>
</evidence>
<dbReference type="Pfam" id="PF07653">
    <property type="entry name" value="SH3_2"/>
    <property type="match status" value="1"/>
</dbReference>
<dbReference type="PRINTS" id="PR01415">
    <property type="entry name" value="ANKYRIN"/>
</dbReference>
<dbReference type="SUPFAM" id="SSF47769">
    <property type="entry name" value="SAM/Pointed domain"/>
    <property type="match status" value="2"/>
</dbReference>
<dbReference type="PROSITE" id="PS50002">
    <property type="entry name" value="SH3"/>
    <property type="match status" value="1"/>
</dbReference>
<reference evidence="9 10" key="1">
    <citation type="journal article" date="2018" name="Sci. Rep.">
        <title>Comparative analysis of the Pocillopora damicornis genome highlights role of immune system in coral evolution.</title>
        <authorList>
            <person name="Cunning R."/>
            <person name="Bay R.A."/>
            <person name="Gillette P."/>
            <person name="Baker A.C."/>
            <person name="Traylor-Knowles N."/>
        </authorList>
    </citation>
    <scope>NUCLEOTIDE SEQUENCE [LARGE SCALE GENOMIC DNA]</scope>
    <source>
        <strain evidence="9">RSMAS</strain>
        <tissue evidence="9">Whole animal</tissue>
    </source>
</reference>
<feature type="repeat" description="ANK" evidence="4">
    <location>
        <begin position="46"/>
        <end position="78"/>
    </location>
</feature>
<feature type="compositionally biased region" description="Polar residues" evidence="6">
    <location>
        <begin position="712"/>
        <end position="722"/>
    </location>
</feature>
<organism evidence="9 10">
    <name type="scientific">Pocillopora damicornis</name>
    <name type="common">Cauliflower coral</name>
    <name type="synonym">Millepora damicornis</name>
    <dbReference type="NCBI Taxonomy" id="46731"/>
    <lineage>
        <taxon>Eukaryota</taxon>
        <taxon>Metazoa</taxon>
        <taxon>Cnidaria</taxon>
        <taxon>Anthozoa</taxon>
        <taxon>Hexacorallia</taxon>
        <taxon>Scleractinia</taxon>
        <taxon>Astrocoeniina</taxon>
        <taxon>Pocilloporidae</taxon>
        <taxon>Pocillopora</taxon>
    </lineage>
</organism>
<feature type="region of interest" description="Disordered" evidence="6">
    <location>
        <begin position="1011"/>
        <end position="1272"/>
    </location>
</feature>
<dbReference type="EMBL" id="RCHS01001150">
    <property type="protein sequence ID" value="RMX54945.1"/>
    <property type="molecule type" value="Genomic_DNA"/>
</dbReference>
<feature type="domain" description="SAM" evidence="8">
    <location>
        <begin position="780"/>
        <end position="843"/>
    </location>
</feature>
<dbReference type="InterPro" id="IPR033635">
    <property type="entry name" value="ANKS1/Caskin"/>
</dbReference>
<name>A0A3M6UMS5_POCDA</name>
<dbReference type="OrthoDB" id="6156898at2759"/>
<feature type="region of interest" description="Disordered" evidence="6">
    <location>
        <begin position="1308"/>
        <end position="1346"/>
    </location>
</feature>
<dbReference type="Pfam" id="PF13857">
    <property type="entry name" value="Ank_5"/>
    <property type="match status" value="1"/>
</dbReference>
<dbReference type="SUPFAM" id="SSF50044">
    <property type="entry name" value="SH3-domain"/>
    <property type="match status" value="1"/>
</dbReference>
<dbReference type="InterPro" id="IPR001660">
    <property type="entry name" value="SAM"/>
</dbReference>
<evidence type="ECO:0008006" key="11">
    <source>
        <dbReference type="Google" id="ProtNLM"/>
    </source>
</evidence>
<dbReference type="SMART" id="SM00326">
    <property type="entry name" value="SH3"/>
    <property type="match status" value="1"/>
</dbReference>
<dbReference type="Pfam" id="PF00536">
    <property type="entry name" value="SAM_1"/>
    <property type="match status" value="2"/>
</dbReference>